<comment type="catalytic activity">
    <reaction evidence="1">
        <text>a 4-O-methyl-thymidine in DNA + L-cysteinyl-[protein] = a thymidine in DNA + S-methyl-L-cysteinyl-[protein]</text>
        <dbReference type="Rhea" id="RHEA:53428"/>
        <dbReference type="Rhea" id="RHEA-COMP:10131"/>
        <dbReference type="Rhea" id="RHEA-COMP:10132"/>
        <dbReference type="Rhea" id="RHEA-COMP:13555"/>
        <dbReference type="Rhea" id="RHEA-COMP:13556"/>
        <dbReference type="ChEBI" id="CHEBI:29950"/>
        <dbReference type="ChEBI" id="CHEBI:82612"/>
        <dbReference type="ChEBI" id="CHEBI:137386"/>
        <dbReference type="ChEBI" id="CHEBI:137387"/>
        <dbReference type="EC" id="2.1.1.63"/>
    </reaction>
</comment>
<evidence type="ECO:0000259" key="11">
    <source>
        <dbReference type="PROSITE" id="PS01124"/>
    </source>
</evidence>
<keyword evidence="5" id="KW-0808">Transferase</keyword>
<evidence type="ECO:0000256" key="8">
    <source>
        <dbReference type="ARBA" id="ARBA00023163"/>
    </source>
</evidence>
<dbReference type="InterPro" id="IPR001497">
    <property type="entry name" value="MethylDNA_cys_MeTrfase_AS"/>
</dbReference>
<dbReference type="InterPro" id="IPR014048">
    <property type="entry name" value="MethylDNA_cys_MeTrfase_DNA-bd"/>
</dbReference>
<dbReference type="PANTHER" id="PTHR10815:SF13">
    <property type="entry name" value="METHYLATED-DNA--PROTEIN-CYSTEINE METHYLTRANSFERASE"/>
    <property type="match status" value="1"/>
</dbReference>
<reference evidence="13" key="1">
    <citation type="submission" date="2011-06" db="EMBL/GenBank/DDBJ databases">
        <title>The complete genome of chromosome of Runella slithyformis DSM 19594.</title>
        <authorList>
            <consortium name="US DOE Joint Genome Institute (JGI-PGF)"/>
            <person name="Lucas S."/>
            <person name="Han J."/>
            <person name="Lapidus A."/>
            <person name="Bruce D."/>
            <person name="Goodwin L."/>
            <person name="Pitluck S."/>
            <person name="Peters L."/>
            <person name="Kyrpides N."/>
            <person name="Mavromatis K."/>
            <person name="Ivanova N."/>
            <person name="Ovchinnikova G."/>
            <person name="Zhang X."/>
            <person name="Misra M."/>
            <person name="Detter J.C."/>
            <person name="Tapia R."/>
            <person name="Han C."/>
            <person name="Land M."/>
            <person name="Hauser L."/>
            <person name="Markowitz V."/>
            <person name="Cheng J.-F."/>
            <person name="Hugenholtz P."/>
            <person name="Woyke T."/>
            <person name="Wu D."/>
            <person name="Tindall B."/>
            <person name="Faehrich R."/>
            <person name="Brambilla E."/>
            <person name="Klenk H.-P."/>
            <person name="Eisen J.A."/>
        </authorList>
    </citation>
    <scope>NUCLEOTIDE SEQUENCE [LARGE SCALE GENOMIC DNA]</scope>
    <source>
        <strain evidence="13">ATCC 29530 / DSM 19594 / LMG 11500 / NCIMB 11436 / LSU 4</strain>
    </source>
</reference>
<dbReference type="InterPro" id="IPR036631">
    <property type="entry name" value="MGMT_N_sf"/>
</dbReference>
<dbReference type="GO" id="GO:0003700">
    <property type="term" value="F:DNA-binding transcription factor activity"/>
    <property type="evidence" value="ECO:0007669"/>
    <property type="project" value="InterPro"/>
</dbReference>
<dbReference type="GO" id="GO:0032259">
    <property type="term" value="P:methylation"/>
    <property type="evidence" value="ECO:0007669"/>
    <property type="project" value="UniProtKB-KW"/>
</dbReference>
<evidence type="ECO:0000256" key="4">
    <source>
        <dbReference type="ARBA" id="ARBA00022603"/>
    </source>
</evidence>
<dbReference type="Proteomes" id="UP000000493">
    <property type="component" value="Chromosome"/>
</dbReference>
<name>A0A7U3ZP10_RUNSL</name>
<dbReference type="GO" id="GO:0006281">
    <property type="term" value="P:DNA repair"/>
    <property type="evidence" value="ECO:0007669"/>
    <property type="project" value="UniProtKB-KW"/>
</dbReference>
<dbReference type="GO" id="GO:0043565">
    <property type="term" value="F:sequence-specific DNA binding"/>
    <property type="evidence" value="ECO:0007669"/>
    <property type="project" value="InterPro"/>
</dbReference>
<gene>
    <name evidence="12" type="ordered locus">Runsl_4398</name>
</gene>
<dbReference type="FunFam" id="1.10.10.10:FF:000214">
    <property type="entry name" value="Methylated-DNA--protein-cysteine methyltransferase"/>
    <property type="match status" value="1"/>
</dbReference>
<dbReference type="CDD" id="cd06445">
    <property type="entry name" value="ATase"/>
    <property type="match status" value="1"/>
</dbReference>
<dbReference type="EMBL" id="CP002859">
    <property type="protein sequence ID" value="AEI50727.1"/>
    <property type="molecule type" value="Genomic_DNA"/>
</dbReference>
<dbReference type="AlphaFoldDB" id="A0A7U3ZP10"/>
<comment type="similarity">
    <text evidence="2">Belongs to the MGMT family.</text>
</comment>
<keyword evidence="13" id="KW-1185">Reference proteome</keyword>
<dbReference type="PROSITE" id="PS01124">
    <property type="entry name" value="HTH_ARAC_FAMILY_2"/>
    <property type="match status" value="1"/>
</dbReference>
<dbReference type="Gene3D" id="1.10.10.10">
    <property type="entry name" value="Winged helix-like DNA-binding domain superfamily/Winged helix DNA-binding domain"/>
    <property type="match status" value="1"/>
</dbReference>
<dbReference type="InterPro" id="IPR018060">
    <property type="entry name" value="HTH_AraC"/>
</dbReference>
<dbReference type="SUPFAM" id="SSF46689">
    <property type="entry name" value="Homeodomain-like"/>
    <property type="match status" value="1"/>
</dbReference>
<evidence type="ECO:0000256" key="7">
    <source>
        <dbReference type="ARBA" id="ARBA00023015"/>
    </source>
</evidence>
<organism evidence="12 13">
    <name type="scientific">Runella slithyformis (strain ATCC 29530 / DSM 19594 / LMG 11500 / NCIMB 11436 / LSU 4)</name>
    <dbReference type="NCBI Taxonomy" id="761193"/>
    <lineage>
        <taxon>Bacteria</taxon>
        <taxon>Pseudomonadati</taxon>
        <taxon>Bacteroidota</taxon>
        <taxon>Cytophagia</taxon>
        <taxon>Cytophagales</taxon>
        <taxon>Spirosomataceae</taxon>
        <taxon>Runella</taxon>
    </lineage>
</organism>
<dbReference type="InterPro" id="IPR036388">
    <property type="entry name" value="WH-like_DNA-bd_sf"/>
</dbReference>
<dbReference type="PANTHER" id="PTHR10815">
    <property type="entry name" value="METHYLATED-DNA--PROTEIN-CYSTEINE METHYLTRANSFERASE"/>
    <property type="match status" value="1"/>
</dbReference>
<dbReference type="SMART" id="SM00342">
    <property type="entry name" value="HTH_ARAC"/>
    <property type="match status" value="1"/>
</dbReference>
<evidence type="ECO:0000256" key="10">
    <source>
        <dbReference type="ARBA" id="ARBA00049348"/>
    </source>
</evidence>
<dbReference type="SUPFAM" id="SSF46767">
    <property type="entry name" value="Methylated DNA-protein cysteine methyltransferase, C-terminal domain"/>
    <property type="match status" value="1"/>
</dbReference>
<keyword evidence="8" id="KW-0804">Transcription</keyword>
<dbReference type="SUPFAM" id="SSF53155">
    <property type="entry name" value="Methylated DNA-protein cysteine methyltransferase domain"/>
    <property type="match status" value="1"/>
</dbReference>
<evidence type="ECO:0000256" key="3">
    <source>
        <dbReference type="ARBA" id="ARBA00011918"/>
    </source>
</evidence>
<dbReference type="InterPro" id="IPR009057">
    <property type="entry name" value="Homeodomain-like_sf"/>
</dbReference>
<keyword evidence="6" id="KW-0227">DNA damage</keyword>
<dbReference type="Pfam" id="PF01035">
    <property type="entry name" value="DNA_binding_1"/>
    <property type="match status" value="1"/>
</dbReference>
<keyword evidence="9" id="KW-0234">DNA repair</keyword>
<dbReference type="KEGG" id="rsi:Runsl_4398"/>
<dbReference type="EC" id="2.1.1.63" evidence="3"/>
<feature type="domain" description="HTH araC/xylS-type" evidence="11">
    <location>
        <begin position="16"/>
        <end position="113"/>
    </location>
</feature>
<evidence type="ECO:0000256" key="6">
    <source>
        <dbReference type="ARBA" id="ARBA00022763"/>
    </source>
</evidence>
<evidence type="ECO:0000256" key="9">
    <source>
        <dbReference type="ARBA" id="ARBA00023204"/>
    </source>
</evidence>
<protein>
    <recommendedName>
        <fullName evidence="3">methylated-DNA--[protein]-cysteine S-methyltransferase</fullName>
        <ecNumber evidence="3">2.1.1.63</ecNumber>
    </recommendedName>
</protein>
<dbReference type="InterPro" id="IPR036217">
    <property type="entry name" value="MethylDNA_cys_MeTrfase_DNAb"/>
</dbReference>
<dbReference type="PROSITE" id="PS00374">
    <property type="entry name" value="MGMT"/>
    <property type="match status" value="1"/>
</dbReference>
<evidence type="ECO:0000313" key="13">
    <source>
        <dbReference type="Proteomes" id="UP000000493"/>
    </source>
</evidence>
<dbReference type="NCBIfam" id="TIGR00589">
    <property type="entry name" value="ogt"/>
    <property type="match status" value="1"/>
</dbReference>
<reference evidence="12 13" key="2">
    <citation type="journal article" date="2012" name="Stand. Genomic Sci.">
        <title>Complete genome sequence of the aquatic bacterium Runella slithyformis type strain (LSU 4(T)).</title>
        <authorList>
            <person name="Copeland A."/>
            <person name="Zhang X."/>
            <person name="Misra M."/>
            <person name="Lapidus A."/>
            <person name="Nolan M."/>
            <person name="Lucas S."/>
            <person name="Deshpande S."/>
            <person name="Cheng J.F."/>
            <person name="Tapia R."/>
            <person name="Goodwin L.A."/>
            <person name="Pitluck S."/>
            <person name="Liolios K."/>
            <person name="Pagani I."/>
            <person name="Ivanova N."/>
            <person name="Mikhailova N."/>
            <person name="Pati A."/>
            <person name="Chen A."/>
            <person name="Palaniappan K."/>
            <person name="Land M."/>
            <person name="Hauser L."/>
            <person name="Pan C."/>
            <person name="Jeffries C.D."/>
            <person name="Detter J.C."/>
            <person name="Brambilla E.M."/>
            <person name="Rohde M."/>
            <person name="Djao O.D."/>
            <person name="Goker M."/>
            <person name="Sikorski J."/>
            <person name="Tindall B.J."/>
            <person name="Woyke T."/>
            <person name="Bristow J."/>
            <person name="Eisen J.A."/>
            <person name="Markowitz V."/>
            <person name="Hugenholtz P."/>
            <person name="Kyrpides N.C."/>
            <person name="Klenk H.P."/>
            <person name="Mavromatis K."/>
        </authorList>
    </citation>
    <scope>NUCLEOTIDE SEQUENCE [LARGE SCALE GENOMIC DNA]</scope>
    <source>
        <strain evidence="13">ATCC 29530 / DSM 19594 / LMG 11500 / NCIMB 11436 / LSU 4</strain>
    </source>
</reference>
<evidence type="ECO:0000256" key="2">
    <source>
        <dbReference type="ARBA" id="ARBA00008711"/>
    </source>
</evidence>
<keyword evidence="4" id="KW-0489">Methyltransferase</keyword>
<dbReference type="GO" id="GO:0003908">
    <property type="term" value="F:methylated-DNA-[protein]-cysteine S-methyltransferase activity"/>
    <property type="evidence" value="ECO:0007669"/>
    <property type="project" value="UniProtKB-EC"/>
</dbReference>
<dbReference type="Gene3D" id="3.30.160.70">
    <property type="entry name" value="Methylated DNA-protein cysteine methyltransferase domain"/>
    <property type="match status" value="1"/>
</dbReference>
<evidence type="ECO:0000313" key="12">
    <source>
        <dbReference type="EMBL" id="AEI50727.1"/>
    </source>
</evidence>
<dbReference type="Gene3D" id="1.10.10.60">
    <property type="entry name" value="Homeodomain-like"/>
    <property type="match status" value="1"/>
</dbReference>
<proteinExistence type="inferred from homology"/>
<keyword evidence="7" id="KW-0805">Transcription regulation</keyword>
<dbReference type="RefSeq" id="WP_013930020.1">
    <property type="nucleotide sequence ID" value="NC_015703.1"/>
</dbReference>
<evidence type="ECO:0000256" key="1">
    <source>
        <dbReference type="ARBA" id="ARBA00001286"/>
    </source>
</evidence>
<comment type="catalytic activity">
    <reaction evidence="10">
        <text>a 6-O-methyl-2'-deoxyguanosine in DNA + L-cysteinyl-[protein] = S-methyl-L-cysteinyl-[protein] + a 2'-deoxyguanosine in DNA</text>
        <dbReference type="Rhea" id="RHEA:24000"/>
        <dbReference type="Rhea" id="RHEA-COMP:10131"/>
        <dbReference type="Rhea" id="RHEA-COMP:10132"/>
        <dbReference type="Rhea" id="RHEA-COMP:11367"/>
        <dbReference type="Rhea" id="RHEA-COMP:11368"/>
        <dbReference type="ChEBI" id="CHEBI:29950"/>
        <dbReference type="ChEBI" id="CHEBI:82612"/>
        <dbReference type="ChEBI" id="CHEBI:85445"/>
        <dbReference type="ChEBI" id="CHEBI:85448"/>
        <dbReference type="EC" id="2.1.1.63"/>
    </reaction>
</comment>
<evidence type="ECO:0000256" key="5">
    <source>
        <dbReference type="ARBA" id="ARBA00022679"/>
    </source>
</evidence>
<sequence>METINEQQVLDYQRIEKAIRFIEQNFRQQPKVSEIANHVALSEFHFNRLFSRWAGTSPQRFMRFLTKEFAKECLSKSDNLLHATFETGLSSTSRLHDLFVAYEAMTPAEYKSKGAGLTIQFGIHETPFGACLIAVTPRGITDLRFLSEDTADAVTEEVRRDWSNAEWIQNELITQVYIDQIFYQTTSRDVPLTMLLRGTNFQIKVWEALLRIPFGQLVSYDVIAQHIGQPKASRAVGTAIGSNRIGFLIPCHRVLQKVGGIGGYRWGITRKKAILGWEMSRSS</sequence>
<accession>A0A7U3ZP10</accession>
<dbReference type="Pfam" id="PF12833">
    <property type="entry name" value="HTH_18"/>
    <property type="match status" value="1"/>
</dbReference>